<gene>
    <name evidence="2" type="ORF">I6H88_20080</name>
</gene>
<sequence>MEIPINNIPDQEPKSGQSLSEQKLRKDYIPPRLNVTILTHEKGIIPTSLDSPINPDTENNIPSGSNK</sequence>
<dbReference type="KEGG" id="egm:AYC65_09355"/>
<reference evidence="2 3" key="1">
    <citation type="submission" date="2020-12" db="EMBL/GenBank/DDBJ databases">
        <title>FDA dAtabase for Regulatory Grade micrObial Sequences (FDA-ARGOS): Supporting development and validation of Infectious Disease Dx tests.</title>
        <authorList>
            <person name="Kerrigan L."/>
            <person name="Long C."/>
            <person name="Tallon L."/>
            <person name="Sadzewicz L."/>
            <person name="Zhao X."/>
            <person name="Boylan J."/>
            <person name="Ott S."/>
            <person name="Bowen H."/>
            <person name="Vavikolanu K."/>
            <person name="Mehta A."/>
            <person name="Aluvathingal J."/>
            <person name="Nadendla S."/>
            <person name="Yan Y."/>
            <person name="Sichtig H."/>
        </authorList>
    </citation>
    <scope>NUCLEOTIDE SEQUENCE [LARGE SCALE GENOMIC DNA]</scope>
    <source>
        <strain evidence="2 3">FDAARGOS_1031</strain>
    </source>
</reference>
<keyword evidence="3" id="KW-1185">Reference proteome</keyword>
<name>A0A7T7ZXS8_9FLAO</name>
<evidence type="ECO:0000313" key="3">
    <source>
        <dbReference type="Proteomes" id="UP000595426"/>
    </source>
</evidence>
<protein>
    <submittedName>
        <fullName evidence="2">Uncharacterized protein</fullName>
    </submittedName>
</protein>
<dbReference type="GeneID" id="93133112"/>
<dbReference type="AlphaFoldDB" id="A0A7T7ZXS8"/>
<organism evidence="2 3">
    <name type="scientific">Elizabethkingia bruuniana</name>
    <dbReference type="NCBI Taxonomy" id="1756149"/>
    <lineage>
        <taxon>Bacteria</taxon>
        <taxon>Pseudomonadati</taxon>
        <taxon>Bacteroidota</taxon>
        <taxon>Flavobacteriia</taxon>
        <taxon>Flavobacteriales</taxon>
        <taxon>Weeksellaceae</taxon>
        <taxon>Elizabethkingia</taxon>
    </lineage>
</organism>
<feature type="region of interest" description="Disordered" evidence="1">
    <location>
        <begin position="44"/>
        <end position="67"/>
    </location>
</feature>
<dbReference type="Proteomes" id="UP000595426">
    <property type="component" value="Chromosome"/>
</dbReference>
<feature type="region of interest" description="Disordered" evidence="1">
    <location>
        <begin position="1"/>
        <end position="28"/>
    </location>
</feature>
<proteinExistence type="predicted"/>
<evidence type="ECO:0000313" key="2">
    <source>
        <dbReference type="EMBL" id="QQN58693.1"/>
    </source>
</evidence>
<feature type="compositionally biased region" description="Polar residues" evidence="1">
    <location>
        <begin position="48"/>
        <end position="67"/>
    </location>
</feature>
<dbReference type="RefSeq" id="WP_034870477.1">
    <property type="nucleotide sequence ID" value="NZ_CBCSDR010000001.1"/>
</dbReference>
<dbReference type="EMBL" id="CP067018">
    <property type="protein sequence ID" value="QQN58693.1"/>
    <property type="molecule type" value="Genomic_DNA"/>
</dbReference>
<evidence type="ECO:0000256" key="1">
    <source>
        <dbReference type="SAM" id="MobiDB-lite"/>
    </source>
</evidence>
<accession>A0A7T7ZXS8</accession>